<evidence type="ECO:0000313" key="3">
    <source>
        <dbReference type="Proteomes" id="UP000285301"/>
    </source>
</evidence>
<reference evidence="2 3" key="1">
    <citation type="journal article" date="2018" name="Gigascience">
        <title>Genomes of trombidid mites reveal novel predicted allergens and laterally-transferred genes associated with secondary metabolism.</title>
        <authorList>
            <person name="Dong X."/>
            <person name="Chaisiri K."/>
            <person name="Xia D."/>
            <person name="Armstrong S.D."/>
            <person name="Fang Y."/>
            <person name="Donnelly M.J."/>
            <person name="Kadowaki T."/>
            <person name="McGarry J.W."/>
            <person name="Darby A.C."/>
            <person name="Makepeace B.L."/>
        </authorList>
    </citation>
    <scope>NUCLEOTIDE SEQUENCE [LARGE SCALE GENOMIC DNA]</scope>
    <source>
        <strain evidence="2">UoL-WK</strain>
    </source>
</reference>
<sequence length="178" mass="20153">PSSVNERCAKIQSDKCVEKDNNEKCQQPQRIDVIVKSNICIPAASQAFVPIKIPQPYSSNDIYEITSNDSLLTSRAVSCANGIIDKNVKEILVCNFGDEKVHLYKGQRIARGTIASTNNIKDVEIIKETPTKSSFISVIKNATNKDRRNRKTYQTPSRILRFIRIKPTRIRTLQWCLS</sequence>
<dbReference type="InterPro" id="IPR036157">
    <property type="entry name" value="dUTPase-like_sf"/>
</dbReference>
<evidence type="ECO:0000313" key="2">
    <source>
        <dbReference type="EMBL" id="RWR98425.1"/>
    </source>
</evidence>
<evidence type="ECO:0000259" key="1">
    <source>
        <dbReference type="Pfam" id="PF00692"/>
    </source>
</evidence>
<protein>
    <recommendedName>
        <fullName evidence="1">dUTPase-like domain-containing protein</fullName>
    </recommendedName>
</protein>
<keyword evidence="3" id="KW-1185">Reference proteome</keyword>
<dbReference type="InterPro" id="IPR029054">
    <property type="entry name" value="dUTPase-like"/>
</dbReference>
<dbReference type="Gene3D" id="2.70.40.10">
    <property type="match status" value="1"/>
</dbReference>
<accession>A0A443Q5Z7</accession>
<name>A0A443Q5Z7_9ACAR</name>
<dbReference type="Pfam" id="PF00692">
    <property type="entry name" value="dUTPase"/>
    <property type="match status" value="1"/>
</dbReference>
<dbReference type="EMBL" id="NCKU01022081">
    <property type="protein sequence ID" value="RWR98425.1"/>
    <property type="molecule type" value="Genomic_DNA"/>
</dbReference>
<comment type="caution">
    <text evidence="2">The sequence shown here is derived from an EMBL/GenBank/DDBJ whole genome shotgun (WGS) entry which is preliminary data.</text>
</comment>
<proteinExistence type="predicted"/>
<organism evidence="2 3">
    <name type="scientific">Dinothrombium tinctorium</name>
    <dbReference type="NCBI Taxonomy" id="1965070"/>
    <lineage>
        <taxon>Eukaryota</taxon>
        <taxon>Metazoa</taxon>
        <taxon>Ecdysozoa</taxon>
        <taxon>Arthropoda</taxon>
        <taxon>Chelicerata</taxon>
        <taxon>Arachnida</taxon>
        <taxon>Acari</taxon>
        <taxon>Acariformes</taxon>
        <taxon>Trombidiformes</taxon>
        <taxon>Prostigmata</taxon>
        <taxon>Anystina</taxon>
        <taxon>Parasitengona</taxon>
        <taxon>Trombidioidea</taxon>
        <taxon>Trombidiidae</taxon>
        <taxon>Dinothrombium</taxon>
    </lineage>
</organism>
<feature type="non-terminal residue" evidence="2">
    <location>
        <position position="1"/>
    </location>
</feature>
<dbReference type="Proteomes" id="UP000285301">
    <property type="component" value="Unassembled WGS sequence"/>
</dbReference>
<dbReference type="AlphaFoldDB" id="A0A443Q5Z7"/>
<feature type="domain" description="dUTPase-like" evidence="1">
    <location>
        <begin position="32"/>
        <end position="119"/>
    </location>
</feature>
<gene>
    <name evidence="2" type="ORF">B4U79_18918</name>
</gene>
<dbReference type="SUPFAM" id="SSF51283">
    <property type="entry name" value="dUTPase-like"/>
    <property type="match status" value="1"/>
</dbReference>